<name>A0A9N9NNZ4_9GLOM</name>
<proteinExistence type="predicted"/>
<accession>A0A9N9NNZ4</accession>
<sequence>MALYGLSHNQRWGFRIIDDNTKLEELTIHSYDIRLKEKRNARSMKDAILVDLQENNLHSLDAYIKAINTVT</sequence>
<evidence type="ECO:0000313" key="2">
    <source>
        <dbReference type="Proteomes" id="UP000789570"/>
    </source>
</evidence>
<protein>
    <submittedName>
        <fullName evidence="1">5042_t:CDS:1</fullName>
    </submittedName>
</protein>
<keyword evidence="2" id="KW-1185">Reference proteome</keyword>
<evidence type="ECO:0000313" key="1">
    <source>
        <dbReference type="EMBL" id="CAG8756137.1"/>
    </source>
</evidence>
<comment type="caution">
    <text evidence="1">The sequence shown here is derived from an EMBL/GenBank/DDBJ whole genome shotgun (WGS) entry which is preliminary data.</text>
</comment>
<reference evidence="1" key="1">
    <citation type="submission" date="2021-06" db="EMBL/GenBank/DDBJ databases">
        <authorList>
            <person name="Kallberg Y."/>
            <person name="Tangrot J."/>
            <person name="Rosling A."/>
        </authorList>
    </citation>
    <scope>NUCLEOTIDE SEQUENCE</scope>
    <source>
        <strain evidence="1">UK204</strain>
    </source>
</reference>
<dbReference type="AlphaFoldDB" id="A0A9N9NNZ4"/>
<dbReference type="Proteomes" id="UP000789570">
    <property type="component" value="Unassembled WGS sequence"/>
</dbReference>
<dbReference type="EMBL" id="CAJVPQ010020437">
    <property type="protein sequence ID" value="CAG8756137.1"/>
    <property type="molecule type" value="Genomic_DNA"/>
</dbReference>
<organism evidence="1 2">
    <name type="scientific">Funneliformis caledonium</name>
    <dbReference type="NCBI Taxonomy" id="1117310"/>
    <lineage>
        <taxon>Eukaryota</taxon>
        <taxon>Fungi</taxon>
        <taxon>Fungi incertae sedis</taxon>
        <taxon>Mucoromycota</taxon>
        <taxon>Glomeromycotina</taxon>
        <taxon>Glomeromycetes</taxon>
        <taxon>Glomerales</taxon>
        <taxon>Glomeraceae</taxon>
        <taxon>Funneliformis</taxon>
    </lineage>
</organism>
<feature type="non-terminal residue" evidence="1">
    <location>
        <position position="71"/>
    </location>
</feature>
<gene>
    <name evidence="1" type="ORF">FCALED_LOCUS16628</name>
</gene>
<dbReference type="OrthoDB" id="2363152at2759"/>